<dbReference type="GO" id="GO:0016705">
    <property type="term" value="F:oxidoreductase activity, acting on paired donors, with incorporation or reduction of molecular oxygen"/>
    <property type="evidence" value="ECO:0007669"/>
    <property type="project" value="InterPro"/>
</dbReference>
<dbReference type="Gene3D" id="1.10.630.10">
    <property type="entry name" value="Cytochrome P450"/>
    <property type="match status" value="2"/>
</dbReference>
<dbReference type="Pfam" id="PF00067">
    <property type="entry name" value="p450"/>
    <property type="match status" value="1"/>
</dbReference>
<gene>
    <name evidence="6" type="ORF">LX32DRAFT_641663</name>
</gene>
<keyword evidence="3" id="KW-0479">Metal-binding</keyword>
<protein>
    <submittedName>
        <fullName evidence="6">Cytochrome P450</fullName>
    </submittedName>
</protein>
<dbReference type="GO" id="GO:0004497">
    <property type="term" value="F:monooxygenase activity"/>
    <property type="evidence" value="ECO:0007669"/>
    <property type="project" value="InterPro"/>
</dbReference>
<evidence type="ECO:0000256" key="3">
    <source>
        <dbReference type="ARBA" id="ARBA00022723"/>
    </source>
</evidence>
<feature type="chain" id="PRO_5041968415" evidence="5">
    <location>
        <begin position="27"/>
        <end position="462"/>
    </location>
</feature>
<evidence type="ECO:0000256" key="5">
    <source>
        <dbReference type="SAM" id="SignalP"/>
    </source>
</evidence>
<evidence type="ECO:0000256" key="4">
    <source>
        <dbReference type="ARBA" id="ARBA00023004"/>
    </source>
</evidence>
<dbReference type="GO" id="GO:0005506">
    <property type="term" value="F:iron ion binding"/>
    <property type="evidence" value="ECO:0007669"/>
    <property type="project" value="InterPro"/>
</dbReference>
<proteinExistence type="inferred from homology"/>
<feature type="signal peptide" evidence="5">
    <location>
        <begin position="1"/>
        <end position="26"/>
    </location>
</feature>
<dbReference type="SUPFAM" id="SSF48264">
    <property type="entry name" value="Cytochrome P450"/>
    <property type="match status" value="1"/>
</dbReference>
<evidence type="ECO:0000313" key="7">
    <source>
        <dbReference type="Proteomes" id="UP001232148"/>
    </source>
</evidence>
<evidence type="ECO:0000256" key="1">
    <source>
        <dbReference type="ARBA" id="ARBA00010617"/>
    </source>
</evidence>
<comment type="caution">
    <text evidence="6">The sequence shown here is derived from an EMBL/GenBank/DDBJ whole genome shotgun (WGS) entry which is preliminary data.</text>
</comment>
<dbReference type="PANTHER" id="PTHR24304:SF2">
    <property type="entry name" value="24-HYDROXYCHOLESTEROL 7-ALPHA-HYDROXYLASE"/>
    <property type="match status" value="1"/>
</dbReference>
<dbReference type="InterPro" id="IPR036396">
    <property type="entry name" value="Cyt_P450_sf"/>
</dbReference>
<reference evidence="6" key="1">
    <citation type="submission" date="2021-06" db="EMBL/GenBank/DDBJ databases">
        <title>Comparative genomics, transcriptomics and evolutionary studies reveal genomic signatures of adaptation to plant cell wall in hemibiotrophic fungi.</title>
        <authorList>
            <consortium name="DOE Joint Genome Institute"/>
            <person name="Baroncelli R."/>
            <person name="Diaz J.F."/>
            <person name="Benocci T."/>
            <person name="Peng M."/>
            <person name="Battaglia E."/>
            <person name="Haridas S."/>
            <person name="Andreopoulos W."/>
            <person name="Labutti K."/>
            <person name="Pangilinan J."/>
            <person name="Floch G.L."/>
            <person name="Makela M.R."/>
            <person name="Henrissat B."/>
            <person name="Grigoriev I.V."/>
            <person name="Crouch J.A."/>
            <person name="De Vries R.P."/>
            <person name="Sukno S.A."/>
            <person name="Thon M.R."/>
        </authorList>
    </citation>
    <scope>NUCLEOTIDE SEQUENCE</scope>
    <source>
        <strain evidence="6">MAFF235873</strain>
    </source>
</reference>
<evidence type="ECO:0000313" key="6">
    <source>
        <dbReference type="EMBL" id="KAK2026643.1"/>
    </source>
</evidence>
<dbReference type="PANTHER" id="PTHR24304">
    <property type="entry name" value="CYTOCHROME P450 FAMILY 7"/>
    <property type="match status" value="1"/>
</dbReference>
<dbReference type="AlphaFoldDB" id="A0AAD9HD86"/>
<comment type="similarity">
    <text evidence="1">Belongs to the cytochrome P450 family.</text>
</comment>
<evidence type="ECO:0000256" key="2">
    <source>
        <dbReference type="ARBA" id="ARBA00022617"/>
    </source>
</evidence>
<organism evidence="6 7">
    <name type="scientific">Colletotrichum zoysiae</name>
    <dbReference type="NCBI Taxonomy" id="1216348"/>
    <lineage>
        <taxon>Eukaryota</taxon>
        <taxon>Fungi</taxon>
        <taxon>Dikarya</taxon>
        <taxon>Ascomycota</taxon>
        <taxon>Pezizomycotina</taxon>
        <taxon>Sordariomycetes</taxon>
        <taxon>Hypocreomycetidae</taxon>
        <taxon>Glomerellales</taxon>
        <taxon>Glomerellaceae</taxon>
        <taxon>Colletotrichum</taxon>
        <taxon>Colletotrichum graminicola species complex</taxon>
    </lineage>
</organism>
<dbReference type="EMBL" id="MU842910">
    <property type="protein sequence ID" value="KAK2026643.1"/>
    <property type="molecule type" value="Genomic_DNA"/>
</dbReference>
<dbReference type="Proteomes" id="UP001232148">
    <property type="component" value="Unassembled WGS sequence"/>
</dbReference>
<keyword evidence="2" id="KW-0349">Heme</keyword>
<dbReference type="InterPro" id="IPR050529">
    <property type="entry name" value="CYP450_sterol_14alpha_dmase"/>
</dbReference>
<keyword evidence="5" id="KW-0732">Signal</keyword>
<dbReference type="GO" id="GO:0020037">
    <property type="term" value="F:heme binding"/>
    <property type="evidence" value="ECO:0007669"/>
    <property type="project" value="InterPro"/>
</dbReference>
<keyword evidence="4" id="KW-0408">Iron</keyword>
<accession>A0AAD9HD86</accession>
<dbReference type="InterPro" id="IPR001128">
    <property type="entry name" value="Cyt_P450"/>
</dbReference>
<sequence>MAVLLMPLVFLAVLLLAKWFSRPVKKTPPYHGKGFPSFPGTAPDYAVDPIALVREAGARCERAFSVQLQTIYNCFVRSMKPNMVHSDISENSPSFCHGMGDFLNKTVDLEYINNIGVMVESFPRYMGRAEAKEHTVRCTTEETHSCALEWTTRSDVELFAGVSELTHNVLVKSLMGDDFYASGGELLGLVRSMERDADDLWCSALPDWVPYPPARRLRCARERVGEIFWERLGQRHADAKNGELGSDLPDYITYMLHDGSTAPLKHCFASHHTLLMLASDTSTAAVISWVIVCLLRHPDVMAAVKRDARSGAGDSALLQACIKETTRYYNAMKRPRAAAASLKNEDAESYPNFDTWMPGRWLNAENKLVDLGERAKESQCAVLGGGGGGGRRCPGEEMAAIIITQTLTTFLRCYDIGWMTPDQPRTVRFDDLDFDRLGSPWLKRGLRVKISRRVWPELMGGC</sequence>
<name>A0AAD9HD86_9PEZI</name>
<keyword evidence="7" id="KW-1185">Reference proteome</keyword>